<dbReference type="PANTHER" id="PTHR47712:SF1">
    <property type="entry name" value="OS09G0555300 PROTEIN"/>
    <property type="match status" value="1"/>
</dbReference>
<feature type="domain" description="F-box" evidence="2">
    <location>
        <begin position="167"/>
        <end position="212"/>
    </location>
</feature>
<dbReference type="PANTHER" id="PTHR47712">
    <property type="entry name" value="OS09G0555300 PROTEIN"/>
    <property type="match status" value="1"/>
</dbReference>
<dbReference type="InterPro" id="IPR036047">
    <property type="entry name" value="F-box-like_dom_sf"/>
</dbReference>
<evidence type="ECO:0000313" key="4">
    <source>
        <dbReference type="Proteomes" id="UP000825729"/>
    </source>
</evidence>
<dbReference type="Pfam" id="PF00646">
    <property type="entry name" value="F-box"/>
    <property type="match status" value="1"/>
</dbReference>
<dbReference type="GO" id="GO:0019005">
    <property type="term" value="C:SCF ubiquitin ligase complex"/>
    <property type="evidence" value="ECO:0007669"/>
    <property type="project" value="TreeGrafter"/>
</dbReference>
<keyword evidence="4" id="KW-1185">Reference proteome</keyword>
<accession>A0AAV7E428</accession>
<dbReference type="SUPFAM" id="SSF117281">
    <property type="entry name" value="Kelch motif"/>
    <property type="match status" value="1"/>
</dbReference>
<organism evidence="3 4">
    <name type="scientific">Aristolochia fimbriata</name>
    <name type="common">White veined hardy Dutchman's pipe vine</name>
    <dbReference type="NCBI Taxonomy" id="158543"/>
    <lineage>
        <taxon>Eukaryota</taxon>
        <taxon>Viridiplantae</taxon>
        <taxon>Streptophyta</taxon>
        <taxon>Embryophyta</taxon>
        <taxon>Tracheophyta</taxon>
        <taxon>Spermatophyta</taxon>
        <taxon>Magnoliopsida</taxon>
        <taxon>Magnoliidae</taxon>
        <taxon>Piperales</taxon>
        <taxon>Aristolochiaceae</taxon>
        <taxon>Aristolochia</taxon>
    </lineage>
</organism>
<dbReference type="Proteomes" id="UP000825729">
    <property type="component" value="Unassembled WGS sequence"/>
</dbReference>
<dbReference type="InterPro" id="IPR015915">
    <property type="entry name" value="Kelch-typ_b-propeller"/>
</dbReference>
<dbReference type="Gene3D" id="1.20.1280.50">
    <property type="match status" value="1"/>
</dbReference>
<protein>
    <recommendedName>
        <fullName evidence="2">F-box domain-containing protein</fullName>
    </recommendedName>
</protein>
<sequence>MSVSTLKRSGSTGKKTLLLTNSSTVMKVGMATERVTGESSSVPRDFKALCVSKKLARSVSQKFKKKNKTVDNGEEDGNHRRLSSSGCLCLYGKGGGCKVGADTTEEFLDGNDNRRKSSAGEECMAYRAISVSGIEEARVDCFAYGMAGRLWRRSRKGKEIEPAQTSCLSPCLLPDDVLEMCLARLPFTSLMNARRVCQKWKALTTSAHFMEMRARGGYQSPCLFVFGAVKAGFCSGQIHAFDVSSDKWHRIRADMLQGRFSFSVASVGDEIYVVGGCSSLRNFGRLDKSSSKTHKSVMVFSPITGSCRKVASMKSARSLPIIGVFEVSSGCSISQSRQDGQDVHLSRSRRGVSDVYEDPHRFSLRRQLREPNNESEFPVESFRKSFKLVKHEVDHSDRKNCMRFILIAVGGQGLWDEPLDTGEIYDPVSNKWLEIARLPGDFGVVSSGIVCKGRFYAYSETNKLAAYDIEQGQWVLIQTSHFPPRLHEYHPKLVSCNDRLLMLCVSWCERDGQFNRREKAVRKLWELDLTHRAWAEVSRHPDAPMDWNAAFVADKGKVYGMEMFKVFGQVLDFLTVCDISKPSEIKWSWISRKHLAHELDASSCLTKSMVVLHL</sequence>
<dbReference type="PROSITE" id="PS50181">
    <property type="entry name" value="FBOX"/>
    <property type="match status" value="1"/>
</dbReference>
<dbReference type="Pfam" id="PF01344">
    <property type="entry name" value="Kelch_1"/>
    <property type="match status" value="1"/>
</dbReference>
<dbReference type="InterPro" id="IPR005174">
    <property type="entry name" value="KIB1-4_b-propeller"/>
</dbReference>
<proteinExistence type="predicted"/>
<evidence type="ECO:0000259" key="2">
    <source>
        <dbReference type="PROSITE" id="PS50181"/>
    </source>
</evidence>
<dbReference type="EMBL" id="JAINDJ010000007">
    <property type="protein sequence ID" value="KAG9442562.1"/>
    <property type="molecule type" value="Genomic_DNA"/>
</dbReference>
<gene>
    <name evidence="3" type="ORF">H6P81_018416</name>
</gene>
<name>A0AAV7E428_ARIFI</name>
<dbReference type="AlphaFoldDB" id="A0AAV7E428"/>
<evidence type="ECO:0000313" key="3">
    <source>
        <dbReference type="EMBL" id="KAG9442562.1"/>
    </source>
</evidence>
<comment type="caution">
    <text evidence="3">The sequence shown here is derived from an EMBL/GenBank/DDBJ whole genome shotgun (WGS) entry which is preliminary data.</text>
</comment>
<dbReference type="Pfam" id="PF03478">
    <property type="entry name" value="Beta-prop_KIB1-4"/>
    <property type="match status" value="1"/>
</dbReference>
<feature type="compositionally biased region" description="Basic and acidic residues" evidence="1">
    <location>
        <begin position="68"/>
        <end position="79"/>
    </location>
</feature>
<reference evidence="3 4" key="1">
    <citation type="submission" date="2021-07" db="EMBL/GenBank/DDBJ databases">
        <title>The Aristolochia fimbriata genome: insights into angiosperm evolution, floral development and chemical biosynthesis.</title>
        <authorList>
            <person name="Jiao Y."/>
        </authorList>
    </citation>
    <scope>NUCLEOTIDE SEQUENCE [LARGE SCALE GENOMIC DNA]</scope>
    <source>
        <strain evidence="3">IBCAS-2021</strain>
        <tissue evidence="3">Leaf</tissue>
    </source>
</reference>
<dbReference type="InterPro" id="IPR006652">
    <property type="entry name" value="Kelch_1"/>
</dbReference>
<dbReference type="Gene3D" id="2.120.10.80">
    <property type="entry name" value="Kelch-type beta propeller"/>
    <property type="match status" value="2"/>
</dbReference>
<dbReference type="SUPFAM" id="SSF81383">
    <property type="entry name" value="F-box domain"/>
    <property type="match status" value="1"/>
</dbReference>
<dbReference type="SMART" id="SM00256">
    <property type="entry name" value="FBOX"/>
    <property type="match status" value="1"/>
</dbReference>
<evidence type="ECO:0000256" key="1">
    <source>
        <dbReference type="SAM" id="MobiDB-lite"/>
    </source>
</evidence>
<feature type="region of interest" description="Disordered" evidence="1">
    <location>
        <begin position="63"/>
        <end position="82"/>
    </location>
</feature>
<dbReference type="SMART" id="SM00612">
    <property type="entry name" value="Kelch"/>
    <property type="match status" value="3"/>
</dbReference>
<dbReference type="InterPro" id="IPR001810">
    <property type="entry name" value="F-box_dom"/>
</dbReference>